<name>A0A857J0Z8_9BURK</name>
<reference evidence="2 3" key="1">
    <citation type="submission" date="2020-01" db="EMBL/GenBank/DDBJ databases">
        <title>Genome sequencing of strain KACC 21265.</title>
        <authorList>
            <person name="Heo J."/>
            <person name="Kim S.-J."/>
            <person name="Kim J.-S."/>
            <person name="Hong S.-B."/>
            <person name="Kwon S.-W."/>
        </authorList>
    </citation>
    <scope>NUCLEOTIDE SEQUENCE [LARGE SCALE GENOMIC DNA]</scope>
    <source>
        <strain evidence="2 3">KACC 21265</strain>
    </source>
</reference>
<evidence type="ECO:0000256" key="1">
    <source>
        <dbReference type="SAM" id="MobiDB-lite"/>
    </source>
</evidence>
<feature type="region of interest" description="Disordered" evidence="1">
    <location>
        <begin position="1"/>
        <end position="22"/>
    </location>
</feature>
<evidence type="ECO:0000313" key="3">
    <source>
        <dbReference type="Proteomes" id="UP000464787"/>
    </source>
</evidence>
<sequence length="120" mass="12867">MASTTAFSRGPAASSNVNVNGNGGSWLAPLAGWVQRRVLPRKAQAQAHPAMQAKPHAVPIVVTPSRPRPPLRVLRVADGASRQDAGRMVISGRLADVCAELDRLAAWESARSVERRQKIN</sequence>
<gene>
    <name evidence="2" type="ORF">GT347_04290</name>
</gene>
<dbReference type="EMBL" id="CP047650">
    <property type="protein sequence ID" value="QHI97267.1"/>
    <property type="molecule type" value="Genomic_DNA"/>
</dbReference>
<dbReference type="Proteomes" id="UP000464787">
    <property type="component" value="Chromosome"/>
</dbReference>
<accession>A0A857J0Z8</accession>
<proteinExistence type="predicted"/>
<dbReference type="KEGG" id="xyk:GT347_04290"/>
<organism evidence="2 3">
    <name type="scientific">Xylophilus rhododendri</name>
    <dbReference type="NCBI Taxonomy" id="2697032"/>
    <lineage>
        <taxon>Bacteria</taxon>
        <taxon>Pseudomonadati</taxon>
        <taxon>Pseudomonadota</taxon>
        <taxon>Betaproteobacteria</taxon>
        <taxon>Burkholderiales</taxon>
        <taxon>Xylophilus</taxon>
    </lineage>
</organism>
<protein>
    <submittedName>
        <fullName evidence="2">Uncharacterized protein</fullName>
    </submittedName>
</protein>
<dbReference type="AlphaFoldDB" id="A0A857J0Z8"/>
<feature type="region of interest" description="Disordered" evidence="1">
    <location>
        <begin position="44"/>
        <end position="65"/>
    </location>
</feature>
<dbReference type="RefSeq" id="WP_160550785.1">
    <property type="nucleotide sequence ID" value="NZ_CP047650.1"/>
</dbReference>
<keyword evidence="3" id="KW-1185">Reference proteome</keyword>
<evidence type="ECO:0000313" key="2">
    <source>
        <dbReference type="EMBL" id="QHI97267.1"/>
    </source>
</evidence>